<dbReference type="EMBL" id="CAJPDR010000012">
    <property type="protein sequence ID" value="CAF9905648.1"/>
    <property type="molecule type" value="Genomic_DNA"/>
</dbReference>
<name>A0A8H3I5M2_9LECA</name>
<proteinExistence type="predicted"/>
<accession>A0A8H3I5M2</accession>
<keyword evidence="2" id="KW-1185">Reference proteome</keyword>
<sequence>MALTARRIEESHSATLKTHLNSLKQSREANARCQEMLCDLVVAVAVSRSSHDKMHGAFVKRGRIISIGIDRIQDFEKQLTGLQDCYTTSTSKSSGSREKFHGKEKELDELSIANDANILTLRDIQSVQRSVKTTNDCSLAVLIDRLSFRISRNSHKGCPKRARFSGARKAGEVLMSAFAFSLRAMKRYVLYEDLEMHSPSGTANWRTAQRCPITGTDGCA</sequence>
<organism evidence="1 2">
    <name type="scientific">Alectoria fallacina</name>
    <dbReference type="NCBI Taxonomy" id="1903189"/>
    <lineage>
        <taxon>Eukaryota</taxon>
        <taxon>Fungi</taxon>
        <taxon>Dikarya</taxon>
        <taxon>Ascomycota</taxon>
        <taxon>Pezizomycotina</taxon>
        <taxon>Lecanoromycetes</taxon>
        <taxon>OSLEUM clade</taxon>
        <taxon>Lecanoromycetidae</taxon>
        <taxon>Lecanorales</taxon>
        <taxon>Lecanorineae</taxon>
        <taxon>Parmeliaceae</taxon>
        <taxon>Alectoria</taxon>
    </lineage>
</organism>
<gene>
    <name evidence="1" type="ORF">ALECFALPRED_001069</name>
</gene>
<comment type="caution">
    <text evidence="1">The sequence shown here is derived from an EMBL/GenBank/DDBJ whole genome shotgun (WGS) entry which is preliminary data.</text>
</comment>
<protein>
    <submittedName>
        <fullName evidence="1">Uncharacterized protein</fullName>
    </submittedName>
</protein>
<dbReference type="Proteomes" id="UP000664203">
    <property type="component" value="Unassembled WGS sequence"/>
</dbReference>
<dbReference type="AlphaFoldDB" id="A0A8H3I5M2"/>
<evidence type="ECO:0000313" key="1">
    <source>
        <dbReference type="EMBL" id="CAF9905648.1"/>
    </source>
</evidence>
<reference evidence="1" key="1">
    <citation type="submission" date="2021-03" db="EMBL/GenBank/DDBJ databases">
        <authorList>
            <person name="Tagirdzhanova G."/>
        </authorList>
    </citation>
    <scope>NUCLEOTIDE SEQUENCE</scope>
</reference>
<evidence type="ECO:0000313" key="2">
    <source>
        <dbReference type="Proteomes" id="UP000664203"/>
    </source>
</evidence>